<dbReference type="PANTHER" id="PTHR40255:SF1">
    <property type="entry name" value="PROTOPORPHYRINOGEN IX OXIDASE"/>
    <property type="match status" value="1"/>
</dbReference>
<evidence type="ECO:0000256" key="2">
    <source>
        <dbReference type="ARBA" id="ARBA00005073"/>
    </source>
</evidence>
<keyword evidence="10 14" id="KW-0560">Oxidoreductase</keyword>
<evidence type="ECO:0000256" key="1">
    <source>
        <dbReference type="ARBA" id="ARBA00004651"/>
    </source>
</evidence>
<sequence>MDFLLEYYLWILVFHIVAVMSWMSMLFYQPRLYVYHTEHKDKKDFVEVVKIQEYKMYKYIGMPAMWASIASGILMIALQPDMLKGDGWLHAKIFFALLLIAYSFSLGYFMKELAKGNYSKKGSFFRAYNEVPTVLAVLIVGYVVTKTFSLSFTIITLLIGSFIIYKVLKQKPKEKKS</sequence>
<dbReference type="NCBIfam" id="TIGR00701">
    <property type="entry name" value="protoporphyrinogen oxidase HemJ"/>
    <property type="match status" value="1"/>
</dbReference>
<comment type="cofactor">
    <cofactor evidence="14 15">
        <name>heme b</name>
        <dbReference type="ChEBI" id="CHEBI:60344"/>
    </cofactor>
    <text evidence="14 15">Binds 1 heme b (iron(II)-protoporphyrin IX) group per subunit.</text>
</comment>
<comment type="function">
    <text evidence="14 15">Catalyzes the oxidation of protoporphyrinogen IX to protoporphyrin IX.</text>
</comment>
<evidence type="ECO:0000256" key="4">
    <source>
        <dbReference type="ARBA" id="ARBA00017504"/>
    </source>
</evidence>
<evidence type="ECO:0000313" key="16">
    <source>
        <dbReference type="EMBL" id="RXK12716.1"/>
    </source>
</evidence>
<protein>
    <recommendedName>
        <fullName evidence="4 14">Protoporphyrinogen IX oxidase</fullName>
        <shortName evidence="14">PPO</shortName>
        <ecNumber evidence="14 15">1.3.99.-</ecNumber>
    </recommendedName>
</protein>
<feature type="transmembrane region" description="Helical" evidence="14">
    <location>
        <begin position="7"/>
        <end position="28"/>
    </location>
</feature>
<evidence type="ECO:0000256" key="9">
    <source>
        <dbReference type="ARBA" id="ARBA00022989"/>
    </source>
</evidence>
<feature type="binding site" description="axial binding residue" evidence="14">
    <location>
        <position position="15"/>
    </location>
    <ligand>
        <name>heme</name>
        <dbReference type="ChEBI" id="CHEBI:30413"/>
    </ligand>
    <ligandPart>
        <name>Fe</name>
        <dbReference type="ChEBI" id="CHEBI:18248"/>
    </ligandPart>
</feature>
<evidence type="ECO:0000256" key="14">
    <source>
        <dbReference type="HAMAP-Rule" id="MF_02239"/>
    </source>
</evidence>
<evidence type="ECO:0000313" key="17">
    <source>
        <dbReference type="Proteomes" id="UP000289718"/>
    </source>
</evidence>
<evidence type="ECO:0000256" key="6">
    <source>
        <dbReference type="ARBA" id="ARBA00022617"/>
    </source>
</evidence>
<feature type="transmembrane region" description="Helical" evidence="14">
    <location>
        <begin position="59"/>
        <end position="78"/>
    </location>
</feature>
<keyword evidence="9 14" id="KW-1133">Transmembrane helix</keyword>
<dbReference type="RefSeq" id="WP_129061772.1">
    <property type="nucleotide sequence ID" value="NZ_NXIE01000003.1"/>
</dbReference>
<dbReference type="UniPathway" id="UPA00251">
    <property type="reaction ID" value="UER00324"/>
</dbReference>
<evidence type="ECO:0000256" key="5">
    <source>
        <dbReference type="ARBA" id="ARBA00022475"/>
    </source>
</evidence>
<dbReference type="EMBL" id="NXIE01000003">
    <property type="protein sequence ID" value="RXK12716.1"/>
    <property type="molecule type" value="Genomic_DNA"/>
</dbReference>
<evidence type="ECO:0000256" key="10">
    <source>
        <dbReference type="ARBA" id="ARBA00023002"/>
    </source>
</evidence>
<feature type="transmembrane region" description="Helical" evidence="14">
    <location>
        <begin position="123"/>
        <end position="144"/>
    </location>
</feature>
<comment type="pathway">
    <text evidence="2 14 15">Porphyrin-containing compound metabolism; protoporphyrin-IX biosynthesis; protoporphyrin-IX from protoporphyrinogen-IX: step 1/1.</text>
</comment>
<dbReference type="OrthoDB" id="9800824at2"/>
<keyword evidence="6 14" id="KW-0349">Heme</keyword>
<dbReference type="GO" id="GO:0046872">
    <property type="term" value="F:metal ion binding"/>
    <property type="evidence" value="ECO:0007669"/>
    <property type="project" value="UniProtKB-UniRule"/>
</dbReference>
<keyword evidence="7 14" id="KW-0812">Transmembrane</keyword>
<evidence type="ECO:0000256" key="11">
    <source>
        <dbReference type="ARBA" id="ARBA00023004"/>
    </source>
</evidence>
<dbReference type="Proteomes" id="UP000289718">
    <property type="component" value="Unassembled WGS sequence"/>
</dbReference>
<dbReference type="EC" id="1.3.99.-" evidence="14 15"/>
<reference evidence="16 17" key="1">
    <citation type="submission" date="2017-09" db="EMBL/GenBank/DDBJ databases">
        <title>Genomics of the genus Arcobacter.</title>
        <authorList>
            <person name="Perez-Cataluna A."/>
            <person name="Figueras M.J."/>
            <person name="Salas-Masso N."/>
        </authorList>
    </citation>
    <scope>NUCLEOTIDE SEQUENCE [LARGE SCALE GENOMIC DNA]</scope>
    <source>
        <strain evidence="16 17">F156-34</strain>
    </source>
</reference>
<dbReference type="GO" id="GO:0006782">
    <property type="term" value="P:protoporphyrinogen IX biosynthetic process"/>
    <property type="evidence" value="ECO:0007669"/>
    <property type="project" value="UniProtKB-UniRule"/>
</dbReference>
<comment type="catalytic activity">
    <reaction evidence="13 14 15">
        <text>protoporphyrinogen IX + 3 A = protoporphyrin IX + 3 AH2</text>
        <dbReference type="Rhea" id="RHEA:62000"/>
        <dbReference type="ChEBI" id="CHEBI:13193"/>
        <dbReference type="ChEBI" id="CHEBI:17499"/>
        <dbReference type="ChEBI" id="CHEBI:57306"/>
        <dbReference type="ChEBI" id="CHEBI:57307"/>
    </reaction>
</comment>
<evidence type="ECO:0000256" key="12">
    <source>
        <dbReference type="ARBA" id="ARBA00023136"/>
    </source>
</evidence>
<comment type="caution">
    <text evidence="16">The sequence shown here is derived from an EMBL/GenBank/DDBJ whole genome shotgun (WGS) entry which is preliminary data.</text>
</comment>
<dbReference type="HAMAP" id="MF_02239">
    <property type="entry name" value="HemJ"/>
    <property type="match status" value="1"/>
</dbReference>
<dbReference type="InterPro" id="IPR005265">
    <property type="entry name" value="HemJ-like"/>
</dbReference>
<keyword evidence="8 14" id="KW-0479">Metal-binding</keyword>
<evidence type="ECO:0000256" key="13">
    <source>
        <dbReference type="ARBA" id="ARBA00048390"/>
    </source>
</evidence>
<keyword evidence="12 14" id="KW-0472">Membrane</keyword>
<gene>
    <name evidence="16" type="ORF">CP965_09065</name>
</gene>
<proteinExistence type="inferred from homology"/>
<organism evidence="16 17">
    <name type="scientific">Halarcobacter mediterraneus</name>
    <dbReference type="NCBI Taxonomy" id="2023153"/>
    <lineage>
        <taxon>Bacteria</taxon>
        <taxon>Pseudomonadati</taxon>
        <taxon>Campylobacterota</taxon>
        <taxon>Epsilonproteobacteria</taxon>
        <taxon>Campylobacterales</taxon>
        <taxon>Arcobacteraceae</taxon>
        <taxon>Halarcobacter</taxon>
    </lineage>
</organism>
<dbReference type="GO" id="GO:0070818">
    <property type="term" value="F:protoporphyrinogen oxidase activity"/>
    <property type="evidence" value="ECO:0007669"/>
    <property type="project" value="UniProtKB-UniRule"/>
</dbReference>
<keyword evidence="5 14" id="KW-1003">Cell membrane</keyword>
<comment type="subcellular location">
    <subcellularLocation>
        <location evidence="1 14">Cell membrane</location>
        <topology evidence="1 14">Multi-pass membrane protein</topology>
    </subcellularLocation>
</comment>
<dbReference type="Pfam" id="PF03653">
    <property type="entry name" value="UPF0093"/>
    <property type="match status" value="1"/>
</dbReference>
<evidence type="ECO:0000256" key="15">
    <source>
        <dbReference type="PIRNR" id="PIRNR004638"/>
    </source>
</evidence>
<dbReference type="GO" id="GO:0005886">
    <property type="term" value="C:plasma membrane"/>
    <property type="evidence" value="ECO:0007669"/>
    <property type="project" value="UniProtKB-SubCell"/>
</dbReference>
<name>A0A4Q1B274_9BACT</name>
<accession>A0A4Q1B274</accession>
<dbReference type="PANTHER" id="PTHR40255">
    <property type="entry name" value="UPF0093 MEMBRANE PROTEIN SLR1790"/>
    <property type="match status" value="1"/>
</dbReference>
<comment type="subunit">
    <text evidence="14">Homodimer.</text>
</comment>
<evidence type="ECO:0000256" key="3">
    <source>
        <dbReference type="ARBA" id="ARBA00006501"/>
    </source>
</evidence>
<feature type="transmembrane region" description="Helical" evidence="14">
    <location>
        <begin position="150"/>
        <end position="168"/>
    </location>
</feature>
<comment type="similarity">
    <text evidence="3 14 15">Belongs to the HemJ family.</text>
</comment>
<keyword evidence="17" id="KW-1185">Reference proteome</keyword>
<feature type="transmembrane region" description="Helical" evidence="14">
    <location>
        <begin position="90"/>
        <end position="111"/>
    </location>
</feature>
<evidence type="ECO:0000256" key="7">
    <source>
        <dbReference type="ARBA" id="ARBA00022692"/>
    </source>
</evidence>
<dbReference type="AlphaFoldDB" id="A0A4Q1B274"/>
<keyword evidence="11 14" id="KW-0408">Iron</keyword>
<evidence type="ECO:0000256" key="8">
    <source>
        <dbReference type="ARBA" id="ARBA00022723"/>
    </source>
</evidence>
<feature type="binding site" description="axial binding residue" evidence="14">
    <location>
        <position position="92"/>
    </location>
    <ligand>
        <name>heme</name>
        <dbReference type="ChEBI" id="CHEBI:30413"/>
    </ligand>
    <ligandPart>
        <name>Fe</name>
        <dbReference type="ChEBI" id="CHEBI:18248"/>
    </ligandPart>
</feature>
<dbReference type="PIRSF" id="PIRSF004638">
    <property type="entry name" value="UCP004638"/>
    <property type="match status" value="1"/>
</dbReference>